<reference evidence="2 3" key="1">
    <citation type="submission" date="2018-01" db="EMBL/GenBank/DDBJ databases">
        <title>Comparison of the Chinese Bamboo Partridge and Red Junglefowl genome sequences highlights the importance of demography in genome evolution.</title>
        <authorList>
            <person name="Tiley G.P."/>
            <person name="Kimball R.T."/>
            <person name="Braun E.L."/>
            <person name="Burleigh J.G."/>
        </authorList>
    </citation>
    <scope>NUCLEOTIDE SEQUENCE [LARGE SCALE GENOMIC DNA]</scope>
    <source>
        <strain evidence="2">RTK389</strain>
        <tissue evidence="2">Blood</tissue>
    </source>
</reference>
<evidence type="ECO:0000256" key="1">
    <source>
        <dbReference type="SAM" id="MobiDB-lite"/>
    </source>
</evidence>
<sequence length="163" mass="18670">MEDLTSNPKHSANTSTKPDLYSSDDYIQSICHLARPTFPGIPESSHRVQDRRILQTLEAMSWSPSQKEMSMYKLTNFISNVMPLGKATSVPDDAEADFWSREDPLAQIYRRTGNLCSSKAFWTQYTIQILSKEKQFAQLDKLNRLVVTGNGHDVHYRDIIKET</sequence>
<dbReference type="Proteomes" id="UP000237246">
    <property type="component" value="Unassembled WGS sequence"/>
</dbReference>
<gene>
    <name evidence="2" type="ORF">CIB84_006000</name>
</gene>
<evidence type="ECO:0000313" key="2">
    <source>
        <dbReference type="EMBL" id="POI30250.1"/>
    </source>
</evidence>
<name>A0A2P4T1M5_BAMTH</name>
<comment type="caution">
    <text evidence="2">The sequence shown here is derived from an EMBL/GenBank/DDBJ whole genome shotgun (WGS) entry which is preliminary data.</text>
</comment>
<dbReference type="EMBL" id="PPHD01012494">
    <property type="protein sequence ID" value="POI30250.1"/>
    <property type="molecule type" value="Genomic_DNA"/>
</dbReference>
<accession>A0A2P4T1M5</accession>
<proteinExistence type="predicted"/>
<feature type="compositionally biased region" description="Polar residues" evidence="1">
    <location>
        <begin position="1"/>
        <end position="17"/>
    </location>
</feature>
<dbReference type="AlphaFoldDB" id="A0A2P4T1M5"/>
<protein>
    <submittedName>
        <fullName evidence="2">Uncharacterized protein</fullName>
    </submittedName>
</protein>
<feature type="region of interest" description="Disordered" evidence="1">
    <location>
        <begin position="1"/>
        <end position="20"/>
    </location>
</feature>
<keyword evidence="3" id="KW-1185">Reference proteome</keyword>
<evidence type="ECO:0000313" key="3">
    <source>
        <dbReference type="Proteomes" id="UP000237246"/>
    </source>
</evidence>
<dbReference type="OrthoDB" id="9113647at2759"/>
<organism evidence="2 3">
    <name type="scientific">Bambusicola thoracicus</name>
    <name type="common">Chinese bamboo-partridge</name>
    <name type="synonym">Perdix thoracica</name>
    <dbReference type="NCBI Taxonomy" id="9083"/>
    <lineage>
        <taxon>Eukaryota</taxon>
        <taxon>Metazoa</taxon>
        <taxon>Chordata</taxon>
        <taxon>Craniata</taxon>
        <taxon>Vertebrata</taxon>
        <taxon>Euteleostomi</taxon>
        <taxon>Archelosauria</taxon>
        <taxon>Archosauria</taxon>
        <taxon>Dinosauria</taxon>
        <taxon>Saurischia</taxon>
        <taxon>Theropoda</taxon>
        <taxon>Coelurosauria</taxon>
        <taxon>Aves</taxon>
        <taxon>Neognathae</taxon>
        <taxon>Galloanserae</taxon>
        <taxon>Galliformes</taxon>
        <taxon>Phasianidae</taxon>
        <taxon>Perdicinae</taxon>
        <taxon>Bambusicola</taxon>
    </lineage>
</organism>